<dbReference type="STRING" id="413434.SAMN04488132_10497"/>
<dbReference type="InterPro" id="IPR015422">
    <property type="entry name" value="PyrdxlP-dep_Trfase_small"/>
</dbReference>
<evidence type="ECO:0000256" key="1">
    <source>
        <dbReference type="ARBA" id="ARBA00037999"/>
    </source>
</evidence>
<dbReference type="RefSeq" id="WP_176112952.1">
    <property type="nucleotide sequence ID" value="NZ_FUWH01000004.1"/>
</dbReference>
<dbReference type="AlphaFoldDB" id="A0A1T4N5E5"/>
<dbReference type="SUPFAM" id="SSF53383">
    <property type="entry name" value="PLP-dependent transferases"/>
    <property type="match status" value="1"/>
</dbReference>
<keyword evidence="6" id="KW-1185">Reference proteome</keyword>
<dbReference type="InterPro" id="IPR015421">
    <property type="entry name" value="PyrdxlP-dep_Trfase_major"/>
</dbReference>
<sequence>MSNKINWYNFSFWGNEKQYVNEALDSTWISGGTYIEKFENALCEKMKLPNAFVVANGTAALHLAFLTIGIQPGDEVIVPSFGFLAAANVLKLMEATPVFVDIDENNWCLDSNLIQKSVTKKTKAIVIIHNYGIIADMLRIKQIAADNNIVLVEDCAESIFSKYDNKYCGQFGDISTFSFHATKTIATGEGGMVCCRNEELTDKLKLIRSHGLRRKKKHYWHEYFGHNFRLSNILAAIGFGQLEHADEIIEAKQRIWDRYKINLQDNSMLKFQQIPEMCNPIVWAIAVWIDVEKNGKTRDEILTALSKKGIECRPGFYTAWQLPIYEGQSEVNFEVANRIASNIIVLPSYPKMTDGEIDFVSEALVKIVSE</sequence>
<keyword evidence="3 4" id="KW-0663">Pyridoxal phosphate</keyword>
<dbReference type="PANTHER" id="PTHR30244:SF34">
    <property type="entry name" value="DTDP-4-AMINO-4,6-DIDEOXYGALACTOSE TRANSAMINASE"/>
    <property type="match status" value="1"/>
</dbReference>
<dbReference type="GO" id="GO:0030170">
    <property type="term" value="F:pyridoxal phosphate binding"/>
    <property type="evidence" value="ECO:0007669"/>
    <property type="project" value="TreeGrafter"/>
</dbReference>
<gene>
    <name evidence="5" type="ORF">SAMN04488132_10497</name>
</gene>
<comment type="similarity">
    <text evidence="1 4">Belongs to the DegT/DnrJ/EryC1 family.</text>
</comment>
<dbReference type="EMBL" id="FUWH01000004">
    <property type="protein sequence ID" value="SJZ74331.1"/>
    <property type="molecule type" value="Genomic_DNA"/>
</dbReference>
<name>A0A1T4N5E5_9BACT</name>
<accession>A0A1T4N5E5</accession>
<organism evidence="5 6">
    <name type="scientific">Sediminibacterium ginsengisoli</name>
    <dbReference type="NCBI Taxonomy" id="413434"/>
    <lineage>
        <taxon>Bacteria</taxon>
        <taxon>Pseudomonadati</taxon>
        <taxon>Bacteroidota</taxon>
        <taxon>Chitinophagia</taxon>
        <taxon>Chitinophagales</taxon>
        <taxon>Chitinophagaceae</taxon>
        <taxon>Sediminibacterium</taxon>
    </lineage>
</organism>
<evidence type="ECO:0000256" key="3">
    <source>
        <dbReference type="PIRSR" id="PIRSR000390-2"/>
    </source>
</evidence>
<dbReference type="Gene3D" id="3.40.640.10">
    <property type="entry name" value="Type I PLP-dependent aspartate aminotransferase-like (Major domain)"/>
    <property type="match status" value="1"/>
</dbReference>
<evidence type="ECO:0000313" key="5">
    <source>
        <dbReference type="EMBL" id="SJZ74331.1"/>
    </source>
</evidence>
<evidence type="ECO:0000256" key="4">
    <source>
        <dbReference type="RuleBase" id="RU004508"/>
    </source>
</evidence>
<evidence type="ECO:0000313" key="6">
    <source>
        <dbReference type="Proteomes" id="UP000190888"/>
    </source>
</evidence>
<dbReference type="InterPro" id="IPR000653">
    <property type="entry name" value="DegT/StrS_aminotransferase"/>
</dbReference>
<dbReference type="Pfam" id="PF01041">
    <property type="entry name" value="DegT_DnrJ_EryC1"/>
    <property type="match status" value="1"/>
</dbReference>
<feature type="active site" description="Proton acceptor" evidence="2">
    <location>
        <position position="183"/>
    </location>
</feature>
<dbReference type="PANTHER" id="PTHR30244">
    <property type="entry name" value="TRANSAMINASE"/>
    <property type="match status" value="1"/>
</dbReference>
<dbReference type="Proteomes" id="UP000190888">
    <property type="component" value="Unassembled WGS sequence"/>
</dbReference>
<protein>
    <submittedName>
        <fullName evidence="5">Perosamine synthetase</fullName>
    </submittedName>
</protein>
<reference evidence="5 6" key="1">
    <citation type="submission" date="2017-02" db="EMBL/GenBank/DDBJ databases">
        <authorList>
            <person name="Peterson S.W."/>
        </authorList>
    </citation>
    <scope>NUCLEOTIDE SEQUENCE [LARGE SCALE GENOMIC DNA]</scope>
    <source>
        <strain evidence="5 6">DSM 22335</strain>
    </source>
</reference>
<dbReference type="GO" id="GO:0008483">
    <property type="term" value="F:transaminase activity"/>
    <property type="evidence" value="ECO:0007669"/>
    <property type="project" value="TreeGrafter"/>
</dbReference>
<dbReference type="PIRSF" id="PIRSF000390">
    <property type="entry name" value="PLP_StrS"/>
    <property type="match status" value="1"/>
</dbReference>
<dbReference type="GO" id="GO:0000271">
    <property type="term" value="P:polysaccharide biosynthetic process"/>
    <property type="evidence" value="ECO:0007669"/>
    <property type="project" value="TreeGrafter"/>
</dbReference>
<dbReference type="InterPro" id="IPR015424">
    <property type="entry name" value="PyrdxlP-dep_Trfase"/>
</dbReference>
<feature type="modified residue" description="N6-(pyridoxal phosphate)lysine" evidence="3">
    <location>
        <position position="183"/>
    </location>
</feature>
<proteinExistence type="inferred from homology"/>
<evidence type="ECO:0000256" key="2">
    <source>
        <dbReference type="PIRSR" id="PIRSR000390-1"/>
    </source>
</evidence>
<dbReference type="Gene3D" id="3.90.1150.10">
    <property type="entry name" value="Aspartate Aminotransferase, domain 1"/>
    <property type="match status" value="1"/>
</dbReference>
<dbReference type="CDD" id="cd00616">
    <property type="entry name" value="AHBA_syn"/>
    <property type="match status" value="1"/>
</dbReference>